<comment type="subunit">
    <text evidence="6">Homodimer.</text>
</comment>
<dbReference type="KEGG" id="psl:Psta_1308"/>
<feature type="coiled-coil region" evidence="6">
    <location>
        <begin position="797"/>
        <end position="845"/>
    </location>
</feature>
<dbReference type="GO" id="GO:0005524">
    <property type="term" value="F:ATP binding"/>
    <property type="evidence" value="ECO:0007669"/>
    <property type="project" value="UniProtKB-UniRule"/>
</dbReference>
<feature type="coiled-coil region" evidence="6">
    <location>
        <begin position="451"/>
        <end position="516"/>
    </location>
</feature>
<feature type="coiled-coil region" evidence="6">
    <location>
        <begin position="888"/>
        <end position="936"/>
    </location>
</feature>
<feature type="coiled-coil region" evidence="6">
    <location>
        <begin position="967"/>
        <end position="1036"/>
    </location>
</feature>
<comment type="subcellular location">
    <subcellularLocation>
        <location evidence="6">Cytoplasm</location>
    </subcellularLocation>
</comment>
<keyword evidence="5 6" id="KW-0238">DNA-binding</keyword>
<dbReference type="InterPro" id="IPR024704">
    <property type="entry name" value="SMC"/>
</dbReference>
<dbReference type="GO" id="GO:0007059">
    <property type="term" value="P:chromosome segregation"/>
    <property type="evidence" value="ECO:0007669"/>
    <property type="project" value="UniProtKB-UniRule"/>
</dbReference>
<comment type="similarity">
    <text evidence="6">Belongs to the SMC family.</text>
</comment>
<comment type="domain">
    <text evidence="6">Contains large globular domains required for ATP hydrolysis at each terminus and a third globular domain forming a flexible hinge near the middle of the molecule. These domains are separated by coiled-coil structures.</text>
</comment>
<keyword evidence="3 6" id="KW-0067">ATP-binding</keyword>
<protein>
    <recommendedName>
        <fullName evidence="6">Chromosome partition protein Smc</fullName>
    </recommendedName>
</protein>
<sequence length="1215" mass="133932">MLKALELHGFKSFADKTRFEFPAGITVIVGPNGSGKSNIVDGIKWVLGEQSAKSLRGKDMADVIFKGSGSGRKAAQAAEATLVFDNSEGRLPIDAPEVHITRRVFRSGEGEYLINRQPARLKDIRDMVRGTGVGVDAYSMIEQGKVDRLLQASAKDRRAIFEEAAGISRFKAKKIEAQRRLERVDQNLLRLSDIVEEVDARLKTVRNQAAKARRYREYSTRLQQLRTQTAQVDWRKLAEQLEAITAKVATFTSEKEELVVRVQELEQIVAGSASQSQNAATALRTAEAKQASLREQIAQQESAADFHRQTSKQQAEAAREQQQQLVTMTDRFTEISARLKETHEQLAAATVEQSSVEAQLAAAEATAAALTTEYQTLRSSLQEKRDAHLAASRLAAQLAAHLESRQKQLEVLEQTTRDSLGQQEQLASALATLATDKQQTQQAIIERTAAVQSSEASLAEARANLAQVRDQQTTHSQELAKVRQRSMELSQRVALLEELERNLEGVGAGVKALLAEARFATEGPLTKIRGVVADVIQSAVEHAAAIDLALGDAAQLGVVEGEITDVQEVLEAAATPSSRLTMIATGAHRRDELPSAPATVSRDGAVIGRADKLVQFDPRYAPLVRRLLGTTWVVRTLSDALGLHRSSGSTVRLVTLTGEVIEPNGSIATGPRSASLNLVSRKSQLRELKTELAAAENDLASAELAQQQLADAIIAATDTLSSAEKLARSCREEQRAETSKLERLEQRETSLSEQLTKLDLAIQRAREEQDKTGIEVSAIETRLAISQQESQRLDGVIAAEEQAREALESRREEATRRGASHRVTLARCEQKCESLRARQTQLEDDFRERSQAIEAVRLQLASAVARAQAADLAWLATGQQLAHLYLAKQETAAELRTFEARHQAIERERSTASGELQKLLRRLRTIDEQLTEEQLATGQIQQRQESLASRLREDYGIEIAELCASSTAEELEQRTAIEEEIESLRRKINQIGAVNLDALEELDELESRYTHLSTQYKDLTEAKQALERVIHKMNADSRRLFIETLEAIRVNFQALYRKAFGGGKADIVLEEGVDVLECGVEIIATPPGKPSFNNSLLSGGEKALTAVALLLAIFQFRPSPFCVLDEVDAPFDEANIGRFVDVLKEFLGWTKFVIVTHSKKTMTAATTLYGVTMQESGVSKRVSVRFDDVTEDGHIRERAHEMSEEASDESSRGVA</sequence>
<feature type="binding site" evidence="6">
    <location>
        <begin position="31"/>
        <end position="38"/>
    </location>
    <ligand>
        <name>ATP</name>
        <dbReference type="ChEBI" id="CHEBI:30616"/>
    </ligand>
</feature>
<dbReference type="GO" id="GO:0003677">
    <property type="term" value="F:DNA binding"/>
    <property type="evidence" value="ECO:0007669"/>
    <property type="project" value="UniProtKB-UniRule"/>
</dbReference>
<dbReference type="Gene3D" id="3.40.50.300">
    <property type="entry name" value="P-loop containing nucleotide triphosphate hydrolases"/>
    <property type="match status" value="2"/>
</dbReference>
<dbReference type="HAMAP" id="MF_01894">
    <property type="entry name" value="Smc_prok"/>
    <property type="match status" value="1"/>
</dbReference>
<evidence type="ECO:0000259" key="7">
    <source>
        <dbReference type="SMART" id="SM00968"/>
    </source>
</evidence>
<dbReference type="GO" id="GO:0006260">
    <property type="term" value="P:DNA replication"/>
    <property type="evidence" value="ECO:0007669"/>
    <property type="project" value="UniProtKB-UniRule"/>
</dbReference>
<dbReference type="Gene3D" id="1.20.1060.20">
    <property type="match status" value="1"/>
</dbReference>
<dbReference type="PANTHER" id="PTHR43977">
    <property type="entry name" value="STRUCTURAL MAINTENANCE OF CHROMOSOMES PROTEIN 3"/>
    <property type="match status" value="1"/>
</dbReference>
<dbReference type="EMBL" id="CP001848">
    <property type="protein sequence ID" value="ADB15985.1"/>
    <property type="molecule type" value="Genomic_DNA"/>
</dbReference>
<dbReference type="InterPro" id="IPR011890">
    <property type="entry name" value="SMC_prok"/>
</dbReference>
<dbReference type="eggNOG" id="COG1196">
    <property type="taxonomic scope" value="Bacteria"/>
</dbReference>
<dbReference type="AlphaFoldDB" id="D2QWB0"/>
<dbReference type="GO" id="GO:0016887">
    <property type="term" value="F:ATP hydrolysis activity"/>
    <property type="evidence" value="ECO:0007669"/>
    <property type="project" value="InterPro"/>
</dbReference>
<dbReference type="SUPFAM" id="SSF75553">
    <property type="entry name" value="Smc hinge domain"/>
    <property type="match status" value="1"/>
</dbReference>
<evidence type="ECO:0000256" key="3">
    <source>
        <dbReference type="ARBA" id="ARBA00022840"/>
    </source>
</evidence>
<organism evidence="8 9">
    <name type="scientific">Pirellula staleyi (strain ATCC 27377 / DSM 6068 / ICPB 4128)</name>
    <name type="common">Pirella staleyi</name>
    <dbReference type="NCBI Taxonomy" id="530564"/>
    <lineage>
        <taxon>Bacteria</taxon>
        <taxon>Pseudomonadati</taxon>
        <taxon>Planctomycetota</taxon>
        <taxon>Planctomycetia</taxon>
        <taxon>Pirellulales</taxon>
        <taxon>Pirellulaceae</taxon>
        <taxon>Pirellula</taxon>
    </lineage>
</organism>
<dbReference type="Gene3D" id="6.10.140.1720">
    <property type="match status" value="1"/>
</dbReference>
<dbReference type="SMART" id="SM00968">
    <property type="entry name" value="SMC_hinge"/>
    <property type="match status" value="1"/>
</dbReference>
<dbReference type="InterPro" id="IPR010935">
    <property type="entry name" value="SMC_hinge"/>
</dbReference>
<dbReference type="GO" id="GO:0030261">
    <property type="term" value="P:chromosome condensation"/>
    <property type="evidence" value="ECO:0007669"/>
    <property type="project" value="InterPro"/>
</dbReference>
<dbReference type="Pfam" id="PF02463">
    <property type="entry name" value="SMC_N"/>
    <property type="match status" value="1"/>
</dbReference>
<feature type="coiled-coil region" evidence="6">
    <location>
        <begin position="678"/>
        <end position="768"/>
    </location>
</feature>
<evidence type="ECO:0000256" key="5">
    <source>
        <dbReference type="ARBA" id="ARBA00023125"/>
    </source>
</evidence>
<dbReference type="NCBIfam" id="TIGR02168">
    <property type="entry name" value="SMC_prok_B"/>
    <property type="match status" value="1"/>
</dbReference>
<evidence type="ECO:0000256" key="1">
    <source>
        <dbReference type="ARBA" id="ARBA00022490"/>
    </source>
</evidence>
<dbReference type="Proteomes" id="UP000001887">
    <property type="component" value="Chromosome"/>
</dbReference>
<evidence type="ECO:0000313" key="8">
    <source>
        <dbReference type="EMBL" id="ADB15985.1"/>
    </source>
</evidence>
<dbReference type="GO" id="GO:0005737">
    <property type="term" value="C:cytoplasm"/>
    <property type="evidence" value="ECO:0007669"/>
    <property type="project" value="UniProtKB-SubCell"/>
</dbReference>
<dbReference type="InterPro" id="IPR036277">
    <property type="entry name" value="SMC_hinge_sf"/>
</dbReference>
<evidence type="ECO:0000313" key="9">
    <source>
        <dbReference type="Proteomes" id="UP000001887"/>
    </source>
</evidence>
<dbReference type="GO" id="GO:0005694">
    <property type="term" value="C:chromosome"/>
    <property type="evidence" value="ECO:0007669"/>
    <property type="project" value="InterPro"/>
</dbReference>
<feature type="domain" description="SMC hinge" evidence="7">
    <location>
        <begin position="526"/>
        <end position="644"/>
    </location>
</feature>
<evidence type="ECO:0000256" key="6">
    <source>
        <dbReference type="HAMAP-Rule" id="MF_01894"/>
    </source>
</evidence>
<dbReference type="InterPro" id="IPR003395">
    <property type="entry name" value="RecF/RecN/SMC_N"/>
</dbReference>
<proteinExistence type="inferred from homology"/>
<dbReference type="InterPro" id="IPR027417">
    <property type="entry name" value="P-loop_NTPase"/>
</dbReference>
<dbReference type="STRING" id="530564.Psta_1308"/>
<evidence type="ECO:0000256" key="2">
    <source>
        <dbReference type="ARBA" id="ARBA00022741"/>
    </source>
</evidence>
<dbReference type="Gene3D" id="3.30.70.1620">
    <property type="match status" value="1"/>
</dbReference>
<comment type="function">
    <text evidence="6">Required for chromosome condensation and partitioning.</text>
</comment>
<dbReference type="GO" id="GO:0007062">
    <property type="term" value="P:sister chromatid cohesion"/>
    <property type="evidence" value="ECO:0007669"/>
    <property type="project" value="InterPro"/>
</dbReference>
<dbReference type="PIRSF" id="PIRSF005719">
    <property type="entry name" value="SMC"/>
    <property type="match status" value="1"/>
</dbReference>
<keyword evidence="9" id="KW-1185">Reference proteome</keyword>
<accession>D2QWB0</accession>
<dbReference type="Pfam" id="PF06470">
    <property type="entry name" value="SMC_hinge"/>
    <property type="match status" value="1"/>
</dbReference>
<dbReference type="HOGENOM" id="CLU_001042_2_2_0"/>
<keyword evidence="4 6" id="KW-0175">Coiled coil</keyword>
<reference evidence="8 9" key="1">
    <citation type="journal article" date="2009" name="Stand. Genomic Sci.">
        <title>Complete genome sequence of Pirellula staleyi type strain (ATCC 27377).</title>
        <authorList>
            <person name="Clum A."/>
            <person name="Tindall B.J."/>
            <person name="Sikorski J."/>
            <person name="Ivanova N."/>
            <person name="Mavrommatis K."/>
            <person name="Lucas S."/>
            <person name="Glavina del Rio T."/>
            <person name="Nolan M."/>
            <person name="Chen F."/>
            <person name="Tice H."/>
            <person name="Pitluck S."/>
            <person name="Cheng J.F."/>
            <person name="Chertkov O."/>
            <person name="Brettin T."/>
            <person name="Han C."/>
            <person name="Detter J.C."/>
            <person name="Kuske C."/>
            <person name="Bruce D."/>
            <person name="Goodwin L."/>
            <person name="Ovchinikova G."/>
            <person name="Pati A."/>
            <person name="Mikhailova N."/>
            <person name="Chen A."/>
            <person name="Palaniappan K."/>
            <person name="Land M."/>
            <person name="Hauser L."/>
            <person name="Chang Y.J."/>
            <person name="Jeffries C.D."/>
            <person name="Chain P."/>
            <person name="Rohde M."/>
            <person name="Goker M."/>
            <person name="Bristow J."/>
            <person name="Eisen J.A."/>
            <person name="Markowitz V."/>
            <person name="Hugenholtz P."/>
            <person name="Kyrpides N.C."/>
            <person name="Klenk H.P."/>
            <person name="Lapidus A."/>
        </authorList>
    </citation>
    <scope>NUCLEOTIDE SEQUENCE [LARGE SCALE GENOMIC DNA]</scope>
    <source>
        <strain evidence="9">ATCC 27377 / DSM 6068 / ICPB 4128</strain>
    </source>
</reference>
<dbReference type="OrthoDB" id="9808768at2"/>
<name>D2QWB0_PIRSD</name>
<evidence type="ECO:0000256" key="4">
    <source>
        <dbReference type="ARBA" id="ARBA00023054"/>
    </source>
</evidence>
<dbReference type="SUPFAM" id="SSF52540">
    <property type="entry name" value="P-loop containing nucleoside triphosphate hydrolases"/>
    <property type="match status" value="1"/>
</dbReference>
<keyword evidence="2 6" id="KW-0547">Nucleotide-binding</keyword>
<gene>
    <name evidence="6" type="primary">smc</name>
    <name evidence="8" type="ordered locus">Psta_1308</name>
</gene>
<feature type="coiled-coil region" evidence="6">
    <location>
        <begin position="360"/>
        <end position="415"/>
    </location>
</feature>
<keyword evidence="1 6" id="KW-0963">Cytoplasm</keyword>